<dbReference type="EMBL" id="CP001674">
    <property type="protein sequence ID" value="ACT51449.1"/>
    <property type="molecule type" value="Genomic_DNA"/>
</dbReference>
<dbReference type="InterPro" id="IPR051906">
    <property type="entry name" value="TolC-like"/>
</dbReference>
<accession>C6X7I4</accession>
<dbReference type="STRING" id="582744.Msip34_2207"/>
<evidence type="ECO:0000313" key="8">
    <source>
        <dbReference type="Proteomes" id="UP000002743"/>
    </source>
</evidence>
<evidence type="ECO:0000256" key="4">
    <source>
        <dbReference type="ARBA" id="ARBA00023136"/>
    </source>
</evidence>
<name>C6X7I4_METGS</name>
<dbReference type="OrthoDB" id="8558511at2"/>
<keyword evidence="3" id="KW-0812">Transmembrane</keyword>
<evidence type="ECO:0000256" key="2">
    <source>
        <dbReference type="ARBA" id="ARBA00022452"/>
    </source>
</evidence>
<keyword evidence="6" id="KW-0732">Signal</keyword>
<dbReference type="GO" id="GO:0015562">
    <property type="term" value="F:efflux transmembrane transporter activity"/>
    <property type="evidence" value="ECO:0007669"/>
    <property type="project" value="InterPro"/>
</dbReference>
<keyword evidence="2" id="KW-1134">Transmembrane beta strand</keyword>
<dbReference type="Proteomes" id="UP000002743">
    <property type="component" value="Chromosome"/>
</dbReference>
<dbReference type="GO" id="GO:0009279">
    <property type="term" value="C:cell outer membrane"/>
    <property type="evidence" value="ECO:0007669"/>
    <property type="project" value="UniProtKB-SubCell"/>
</dbReference>
<dbReference type="HOGENOM" id="CLU_045519_0_0_4"/>
<dbReference type="GO" id="GO:1990281">
    <property type="term" value="C:efflux pump complex"/>
    <property type="evidence" value="ECO:0007669"/>
    <property type="project" value="TreeGrafter"/>
</dbReference>
<evidence type="ECO:0000256" key="5">
    <source>
        <dbReference type="ARBA" id="ARBA00023237"/>
    </source>
</evidence>
<gene>
    <name evidence="7" type="ordered locus">Msip34_2207</name>
</gene>
<evidence type="ECO:0000256" key="1">
    <source>
        <dbReference type="ARBA" id="ARBA00004442"/>
    </source>
</evidence>
<dbReference type="AlphaFoldDB" id="C6X7I4"/>
<keyword evidence="4" id="KW-0472">Membrane</keyword>
<reference evidence="7 8" key="2">
    <citation type="journal article" date="2011" name="J. Bacteriol.">
        <title>Genomes of three methylotrophs from a single niche uncover genetic and metabolic divergence of Methylophilaceae.</title>
        <authorList>
            <person name="Lapidus A."/>
            <person name="Clum A."/>
            <person name="Labutti K."/>
            <person name="Kaluzhnaya M.G."/>
            <person name="Lim S."/>
            <person name="Beck D.A."/>
            <person name="Glavina Del Rio T."/>
            <person name="Nolan M."/>
            <person name="Mavromatis K."/>
            <person name="Huntemann M."/>
            <person name="Lucas S."/>
            <person name="Lidstrom M.E."/>
            <person name="Ivanova N."/>
            <person name="Chistoserdova L."/>
        </authorList>
    </citation>
    <scope>NUCLEOTIDE SEQUENCE [LARGE SCALE GENOMIC DNA]</scope>
    <source>
        <strain evidence="7 8">SIP3-4</strain>
    </source>
</reference>
<dbReference type="eggNOG" id="COG1538">
    <property type="taxonomic scope" value="Bacteria"/>
</dbReference>
<evidence type="ECO:0000256" key="3">
    <source>
        <dbReference type="ARBA" id="ARBA00022692"/>
    </source>
</evidence>
<evidence type="ECO:0000313" key="7">
    <source>
        <dbReference type="EMBL" id="ACT51449.1"/>
    </source>
</evidence>
<comment type="subcellular location">
    <subcellularLocation>
        <location evidence="1">Cell outer membrane</location>
    </subcellularLocation>
</comment>
<dbReference type="SUPFAM" id="SSF56954">
    <property type="entry name" value="Outer membrane efflux proteins (OEP)"/>
    <property type="match status" value="1"/>
</dbReference>
<protein>
    <submittedName>
        <fullName evidence="7">Putative outer membrane protein</fullName>
    </submittedName>
</protein>
<reference evidence="8" key="1">
    <citation type="submission" date="2009-07" db="EMBL/GenBank/DDBJ databases">
        <title>Complete sequence of chromosome of Methylovorus sp. SIP3-4.</title>
        <authorList>
            <person name="Lucas S."/>
            <person name="Copeland A."/>
            <person name="Lapidus A."/>
            <person name="Glavina del Rio T."/>
            <person name="Tice H."/>
            <person name="Bruce D."/>
            <person name="Goodwin L."/>
            <person name="Pitluck S."/>
            <person name="Clum A."/>
            <person name="Larimer F."/>
            <person name="Land M."/>
            <person name="Hauser L."/>
            <person name="Kyrpides N."/>
            <person name="Mikhailova N."/>
            <person name="Kayluzhnaya M."/>
            <person name="Chistoserdova L."/>
        </authorList>
    </citation>
    <scope>NUCLEOTIDE SEQUENCE [LARGE SCALE GENOMIC DNA]</scope>
    <source>
        <strain evidence="8">SIP3-4</strain>
    </source>
</reference>
<dbReference type="RefSeq" id="WP_015830772.1">
    <property type="nucleotide sequence ID" value="NC_012969.1"/>
</dbReference>
<evidence type="ECO:0000256" key="6">
    <source>
        <dbReference type="SAM" id="SignalP"/>
    </source>
</evidence>
<dbReference type="PANTHER" id="PTHR30026:SF20">
    <property type="entry name" value="OUTER MEMBRANE PROTEIN TOLC"/>
    <property type="match status" value="1"/>
</dbReference>
<keyword evidence="5" id="KW-0998">Cell outer membrane</keyword>
<sequence length="429" mass="47857" precursor="true">MYQKRLFGRAFLCIFCMGSSLVAPIVQAAPLAADAGHTDIQHTDIVDPDAALSLHDVVGKAYARNPTQPILAARMAEVRARRTVATSLLPQAPAVGMSAQNDAVGSGRGERDWQAELELPVWLQGQRNARKNVADAADEDLAASRDSLKLQVAGYVREAIWDIRMNANVLELADLRLNTAMALEHDVQRRFEAGELAKTDLMLAQNERIIAETGRLRAEAELMHARHRYIILTGLHTMPQQLDEAQSAQEDYSEQHPYYREAISRLGLTQQARELARLERRENPQVILNARSQRGPFENAFNDSIGLKLRIPLDSPVRAAPIEAAAEMEVGRAQSARDSLIYQLETAMHEAEHNLTVSRAELEMVTRQQALAQENLRLANKAFQLGETDLVGLMRIQALAYEAERALTTRRIQLQWDIARYNQAVGVLP</sequence>
<proteinExistence type="predicted"/>
<feature type="signal peptide" evidence="6">
    <location>
        <begin position="1"/>
        <end position="28"/>
    </location>
</feature>
<dbReference type="GO" id="GO:0015288">
    <property type="term" value="F:porin activity"/>
    <property type="evidence" value="ECO:0007669"/>
    <property type="project" value="TreeGrafter"/>
</dbReference>
<feature type="chain" id="PRO_5002973689" evidence="6">
    <location>
        <begin position="29"/>
        <end position="429"/>
    </location>
</feature>
<dbReference type="PANTHER" id="PTHR30026">
    <property type="entry name" value="OUTER MEMBRANE PROTEIN TOLC"/>
    <property type="match status" value="1"/>
</dbReference>
<dbReference type="KEGG" id="mei:Msip34_2207"/>
<dbReference type="Gene3D" id="1.20.1600.10">
    <property type="entry name" value="Outer membrane efflux proteins (OEP)"/>
    <property type="match status" value="1"/>
</dbReference>
<keyword evidence="8" id="KW-1185">Reference proteome</keyword>
<organism evidence="7 8">
    <name type="scientific">Methylovorus glucosotrophus (strain SIP3-4)</name>
    <dbReference type="NCBI Taxonomy" id="582744"/>
    <lineage>
        <taxon>Bacteria</taxon>
        <taxon>Pseudomonadati</taxon>
        <taxon>Pseudomonadota</taxon>
        <taxon>Betaproteobacteria</taxon>
        <taxon>Nitrosomonadales</taxon>
        <taxon>Methylophilaceae</taxon>
        <taxon>Methylovorus</taxon>
    </lineage>
</organism>